<evidence type="ECO:0000313" key="2">
    <source>
        <dbReference type="Proteomes" id="UP000239757"/>
    </source>
</evidence>
<protein>
    <submittedName>
        <fullName evidence="1">Uncharacterized protein</fullName>
    </submittedName>
</protein>
<proteinExistence type="predicted"/>
<dbReference type="EMBL" id="KZ664450">
    <property type="protein sequence ID" value="PPS05492.1"/>
    <property type="molecule type" value="Genomic_DNA"/>
</dbReference>
<organism evidence="1 2">
    <name type="scientific">Gossypium barbadense</name>
    <name type="common">Sea Island cotton</name>
    <name type="synonym">Hibiscus barbadensis</name>
    <dbReference type="NCBI Taxonomy" id="3634"/>
    <lineage>
        <taxon>Eukaryota</taxon>
        <taxon>Viridiplantae</taxon>
        <taxon>Streptophyta</taxon>
        <taxon>Embryophyta</taxon>
        <taxon>Tracheophyta</taxon>
        <taxon>Spermatophyta</taxon>
        <taxon>Magnoliopsida</taxon>
        <taxon>eudicotyledons</taxon>
        <taxon>Gunneridae</taxon>
        <taxon>Pentapetalae</taxon>
        <taxon>rosids</taxon>
        <taxon>malvids</taxon>
        <taxon>Malvales</taxon>
        <taxon>Malvaceae</taxon>
        <taxon>Malvoideae</taxon>
        <taxon>Gossypium</taxon>
    </lineage>
</organism>
<gene>
    <name evidence="1" type="ORF">GOBAR_AA15158</name>
</gene>
<accession>A0A2P5XQ81</accession>
<dbReference type="AlphaFoldDB" id="A0A2P5XQ81"/>
<reference evidence="1 2" key="1">
    <citation type="submission" date="2015-01" db="EMBL/GenBank/DDBJ databases">
        <title>Genome of allotetraploid Gossypium barbadense reveals genomic plasticity and fiber elongation in cotton evolution.</title>
        <authorList>
            <person name="Chen X."/>
            <person name="Liu X."/>
            <person name="Zhao B."/>
            <person name="Zheng H."/>
            <person name="Hu Y."/>
            <person name="Lu G."/>
            <person name="Yang C."/>
            <person name="Chen J."/>
            <person name="Shan C."/>
            <person name="Zhang L."/>
            <person name="Zhou Y."/>
            <person name="Wang L."/>
            <person name="Guo W."/>
            <person name="Bai Y."/>
            <person name="Ruan J."/>
            <person name="Shangguan X."/>
            <person name="Mao Y."/>
            <person name="Jiang J."/>
            <person name="Zhu Y."/>
            <person name="Lei J."/>
            <person name="Kang H."/>
            <person name="Chen S."/>
            <person name="He X."/>
            <person name="Wang R."/>
            <person name="Wang Y."/>
            <person name="Chen J."/>
            <person name="Wang L."/>
            <person name="Yu S."/>
            <person name="Wang B."/>
            <person name="Wei J."/>
            <person name="Song S."/>
            <person name="Lu X."/>
            <person name="Gao Z."/>
            <person name="Gu W."/>
            <person name="Deng X."/>
            <person name="Ma D."/>
            <person name="Wang S."/>
            <person name="Liang W."/>
            <person name="Fang L."/>
            <person name="Cai C."/>
            <person name="Zhu X."/>
            <person name="Zhou B."/>
            <person name="Zhang Y."/>
            <person name="Chen Z."/>
            <person name="Xu S."/>
            <person name="Zhu R."/>
            <person name="Wang S."/>
            <person name="Zhang T."/>
            <person name="Zhao G."/>
        </authorList>
    </citation>
    <scope>NUCLEOTIDE SEQUENCE [LARGE SCALE GENOMIC DNA]</scope>
    <source>
        <strain evidence="2">cv. Xinhai21</strain>
        <tissue evidence="1">Leaf</tissue>
    </source>
</reference>
<sequence length="255" mass="27921">MTMNVFQSYLEGYNFNGWRPSDNVEVARSLSALLESWINHSPKDSSSETNSISRKINEAMDIDSLISGSHKKCKTTAGVVHINSASEEDKSNAQLERRSKGRIGHAGPIAAVVEALNSPKALIKSNGGSFPWRSDLSAQEYHYNPNNVASDEAHQSELAETKEELRLAVAEIKIEGVACEVAVERTSNEAVQAEKQSKALEKFKEKIAEIFLNSILNLKMNILIHAKVVDGPFNALDGVDMNGLGFNVFFPSGET</sequence>
<evidence type="ECO:0000313" key="1">
    <source>
        <dbReference type="EMBL" id="PPS05492.1"/>
    </source>
</evidence>
<name>A0A2P5XQ81_GOSBA</name>
<dbReference type="Proteomes" id="UP000239757">
    <property type="component" value="Unassembled WGS sequence"/>
</dbReference>